<protein>
    <recommendedName>
        <fullName evidence="4">SH3 domain-containing protein</fullName>
    </recommendedName>
</protein>
<evidence type="ECO:0000313" key="3">
    <source>
        <dbReference type="Proteomes" id="UP000553632"/>
    </source>
</evidence>
<dbReference type="Proteomes" id="UP000553632">
    <property type="component" value="Unassembled WGS sequence"/>
</dbReference>
<dbReference type="InterPro" id="IPR036028">
    <property type="entry name" value="SH3-like_dom_sf"/>
</dbReference>
<name>A0A7J6PTA7_PEROL</name>
<feature type="region of interest" description="Disordered" evidence="1">
    <location>
        <begin position="1"/>
        <end position="48"/>
    </location>
</feature>
<evidence type="ECO:0000256" key="1">
    <source>
        <dbReference type="SAM" id="MobiDB-lite"/>
    </source>
</evidence>
<comment type="caution">
    <text evidence="2">The sequence shown here is derived from an EMBL/GenBank/DDBJ whole genome shotgun (WGS) entry which is preliminary data.</text>
</comment>
<evidence type="ECO:0000313" key="2">
    <source>
        <dbReference type="EMBL" id="KAF4699243.1"/>
    </source>
</evidence>
<feature type="region of interest" description="Disordered" evidence="1">
    <location>
        <begin position="449"/>
        <end position="471"/>
    </location>
</feature>
<sequence>PAAPKASTVVRTPAAKAPQVQTPVPAPTAQKPEMATTAPAASTPRPTPCSDAPKIFLISDLVALKNLATSASAEDQMSTEEIGNVLNQWQLVPIKADERDLGPDTPPESAATSDQFVSAIEQTKAKAAGEGNAVVGVLFCESLLRGVSAALIGSMRKVDVLMLQTGTDADSQQRAGQIIARNEPFMYPVRCRTVTSIGSMIAHMKTVAAAKSSQAVSSSAPGTTASPGKATSAAPKAKAAATPAVDSQQQQARLLEAVQKQQQQTAGSDGSQLAANSQHVARCFWHPTDPNQLRVDTGDVMMVKSVSPDGLWAWAVNVRTAQPQPGWVPTSVFNSPRAQQAQQQQQQQPQAKAAAMYGQASCPRSAMSELAAKLEAQRGGMVPVNRGGQQQQQQQMDQQLMVVAQSMRPGAPPVGTILQLDSVNPAAGTMAVSWNNGMESGVLPIDLTNYNSLPHSRQGRHRGPQQQRRHH</sequence>
<dbReference type="AlphaFoldDB" id="A0A7J6PTA7"/>
<accession>A0A7J6PTA7</accession>
<gene>
    <name evidence="2" type="ORF">FOZ63_030844</name>
</gene>
<reference evidence="2 3" key="1">
    <citation type="submission" date="2020-04" db="EMBL/GenBank/DDBJ databases">
        <title>Perkinsus olseni comparative genomics.</title>
        <authorList>
            <person name="Bogema D.R."/>
        </authorList>
    </citation>
    <scope>NUCLEOTIDE SEQUENCE [LARGE SCALE GENOMIC DNA]</scope>
    <source>
        <strain evidence="2 3">ATCC PRA-207</strain>
    </source>
</reference>
<dbReference type="EMBL" id="JABANO010038022">
    <property type="protein sequence ID" value="KAF4699243.1"/>
    <property type="molecule type" value="Genomic_DNA"/>
</dbReference>
<feature type="compositionally biased region" description="Low complexity" evidence="1">
    <location>
        <begin position="215"/>
        <end position="244"/>
    </location>
</feature>
<proteinExistence type="predicted"/>
<evidence type="ECO:0008006" key="4">
    <source>
        <dbReference type="Google" id="ProtNLM"/>
    </source>
</evidence>
<organism evidence="2 3">
    <name type="scientific">Perkinsus olseni</name>
    <name type="common">Perkinsus atlanticus</name>
    <dbReference type="NCBI Taxonomy" id="32597"/>
    <lineage>
        <taxon>Eukaryota</taxon>
        <taxon>Sar</taxon>
        <taxon>Alveolata</taxon>
        <taxon>Perkinsozoa</taxon>
        <taxon>Perkinsea</taxon>
        <taxon>Perkinsida</taxon>
        <taxon>Perkinsidae</taxon>
        <taxon>Perkinsus</taxon>
    </lineage>
</organism>
<feature type="compositionally biased region" description="Basic residues" evidence="1">
    <location>
        <begin position="457"/>
        <end position="471"/>
    </location>
</feature>
<feature type="region of interest" description="Disordered" evidence="1">
    <location>
        <begin position="215"/>
        <end position="251"/>
    </location>
</feature>
<feature type="compositionally biased region" description="Low complexity" evidence="1">
    <location>
        <begin position="35"/>
        <end position="44"/>
    </location>
</feature>
<dbReference type="SUPFAM" id="SSF50044">
    <property type="entry name" value="SH3-domain"/>
    <property type="match status" value="1"/>
</dbReference>
<keyword evidence="3" id="KW-1185">Reference proteome</keyword>
<feature type="non-terminal residue" evidence="2">
    <location>
        <position position="471"/>
    </location>
</feature>
<dbReference type="OMA" id="QKPEMAT"/>